<dbReference type="InterPro" id="IPR029062">
    <property type="entry name" value="Class_I_gatase-like"/>
</dbReference>
<dbReference type="eggNOG" id="COG5426">
    <property type="taxonomic scope" value="Bacteria"/>
</dbReference>
<keyword evidence="2" id="KW-0812">Transmembrane</keyword>
<dbReference type="InterPro" id="IPR010768">
    <property type="entry name" value="GATase1-like"/>
</dbReference>
<dbReference type="CDD" id="cd00198">
    <property type="entry name" value="vWFA"/>
    <property type="match status" value="1"/>
</dbReference>
<dbReference type="AlphaFoldDB" id="B8G7Y1"/>
<reference evidence="4" key="1">
    <citation type="submission" date="2008-12" db="EMBL/GenBank/DDBJ databases">
        <title>Complete sequence of Chloroflexus aggregans DSM 9485.</title>
        <authorList>
            <consortium name="US DOE Joint Genome Institute"/>
            <person name="Lucas S."/>
            <person name="Copeland A."/>
            <person name="Lapidus A."/>
            <person name="Glavina del Rio T."/>
            <person name="Dalin E."/>
            <person name="Tice H."/>
            <person name="Pitluck S."/>
            <person name="Foster B."/>
            <person name="Larimer F."/>
            <person name="Land M."/>
            <person name="Hauser L."/>
            <person name="Kyrpides N."/>
            <person name="Mikhailova N."/>
            <person name="Bryant D."/>
            <person name="Richardson P."/>
        </authorList>
    </citation>
    <scope>NUCLEOTIDE SEQUENCE</scope>
    <source>
        <strain evidence="4">DSM 9485</strain>
    </source>
</reference>
<evidence type="ECO:0000313" key="5">
    <source>
        <dbReference type="Proteomes" id="UP000002508"/>
    </source>
</evidence>
<dbReference type="InterPro" id="IPR002035">
    <property type="entry name" value="VWF_A"/>
</dbReference>
<keyword evidence="2" id="KW-1133">Transmembrane helix</keyword>
<feature type="compositionally biased region" description="Basic and acidic residues" evidence="1">
    <location>
        <begin position="888"/>
        <end position="900"/>
    </location>
</feature>
<keyword evidence="2" id="KW-0472">Membrane</keyword>
<dbReference type="KEGG" id="cag:Cagg_1252"/>
<dbReference type="PROSITE" id="PS50234">
    <property type="entry name" value="VWFA"/>
    <property type="match status" value="1"/>
</dbReference>
<dbReference type="Pfam" id="PF00092">
    <property type="entry name" value="VWA"/>
    <property type="match status" value="1"/>
</dbReference>
<name>B8G7Y1_CHLAD</name>
<dbReference type="SUPFAM" id="SSF53300">
    <property type="entry name" value="vWA-like"/>
    <property type="match status" value="2"/>
</dbReference>
<dbReference type="InterPro" id="IPR036465">
    <property type="entry name" value="vWFA_dom_sf"/>
</dbReference>
<dbReference type="SUPFAM" id="SSF52317">
    <property type="entry name" value="Class I glutamine amidotransferase-like"/>
    <property type="match status" value="1"/>
</dbReference>
<dbReference type="STRING" id="326427.Cagg_1252"/>
<evidence type="ECO:0000259" key="3">
    <source>
        <dbReference type="PROSITE" id="PS50234"/>
    </source>
</evidence>
<dbReference type="Pfam" id="PF07090">
    <property type="entry name" value="GATase1_like"/>
    <property type="match status" value="1"/>
</dbReference>
<proteinExistence type="predicted"/>
<feature type="transmembrane region" description="Helical" evidence="2">
    <location>
        <begin position="6"/>
        <end position="27"/>
    </location>
</feature>
<dbReference type="Gene3D" id="3.40.50.410">
    <property type="entry name" value="von Willebrand factor, type A domain"/>
    <property type="match status" value="1"/>
</dbReference>
<dbReference type="RefSeq" id="WP_012616524.1">
    <property type="nucleotide sequence ID" value="NC_011831.1"/>
</dbReference>
<organism evidence="4 5">
    <name type="scientific">Chloroflexus aggregans (strain MD-66 / DSM 9485)</name>
    <dbReference type="NCBI Taxonomy" id="326427"/>
    <lineage>
        <taxon>Bacteria</taxon>
        <taxon>Bacillati</taxon>
        <taxon>Chloroflexota</taxon>
        <taxon>Chloroflexia</taxon>
        <taxon>Chloroflexales</taxon>
        <taxon>Chloroflexineae</taxon>
        <taxon>Chloroflexaceae</taxon>
        <taxon>Chloroflexus</taxon>
    </lineage>
</organism>
<keyword evidence="5" id="KW-1185">Reference proteome</keyword>
<dbReference type="SMART" id="SM00327">
    <property type="entry name" value="VWA"/>
    <property type="match status" value="2"/>
</dbReference>
<dbReference type="Proteomes" id="UP000002508">
    <property type="component" value="Chromosome"/>
</dbReference>
<gene>
    <name evidence="4" type="ordered locus">Cagg_1252</name>
</gene>
<dbReference type="PANTHER" id="PTHR37947:SF2">
    <property type="entry name" value="VON WILLEBRAND FACTOR TYPE A"/>
    <property type="match status" value="1"/>
</dbReference>
<dbReference type="EMBL" id="CP001337">
    <property type="protein sequence ID" value="ACL24160.1"/>
    <property type="molecule type" value="Genomic_DNA"/>
</dbReference>
<dbReference type="PANTHER" id="PTHR37947">
    <property type="entry name" value="BLL2462 PROTEIN"/>
    <property type="match status" value="1"/>
</dbReference>
<protein>
    <submittedName>
        <fullName evidence="4">von Willebrand factor type A</fullName>
    </submittedName>
</protein>
<feature type="domain" description="VWFA" evidence="3">
    <location>
        <begin position="412"/>
        <end position="582"/>
    </location>
</feature>
<evidence type="ECO:0000313" key="4">
    <source>
        <dbReference type="EMBL" id="ACL24160.1"/>
    </source>
</evidence>
<evidence type="ECO:0000256" key="2">
    <source>
        <dbReference type="SAM" id="Phobius"/>
    </source>
</evidence>
<dbReference type="eggNOG" id="COG2304">
    <property type="taxonomic scope" value="Bacteria"/>
</dbReference>
<feature type="region of interest" description="Disordered" evidence="1">
    <location>
        <begin position="859"/>
        <end position="914"/>
    </location>
</feature>
<feature type="compositionally biased region" description="Low complexity" evidence="1">
    <location>
        <begin position="864"/>
        <end position="877"/>
    </location>
</feature>
<accession>B8G7Y1</accession>
<sequence>MLSVVEPAALWLFALAVPILVFMWLGWADLRRRLGRWRVWALLIVRLGLLTALVLAMAGLQIGRPVWATATVFLIDASDSIAPVQRAAILDYLAQAQANADPDDRMAVVVFGARAAVERIAEPPYPLTRIDTPVFSSRTNIADAIELGLALLPAALHQRLVLLSDGGANEGDTLAAVRLAAARGVPIEVVPLVIERAADALITAFVAPKMAQAEQTIPLTVTIESAVSGAATVQLLVDGRLQTEVPLDLVIGDNQLTITAPAGEPGFRQFGVRLIAPFDTQPANNQAVAFTFVSGPPRLLLLTTTPDQVTALVAAWQATGITVVVQEPSQVPADPRALRAFDTIALVDTPADEVPTALQRALTTYVRDNGGGLLVIGGPRSFGAGGWRRTLLEPILPVALDPPLREERPDLALVLVIDRSGSMRELVDDGRTQLDLAREAVYQASRGLTQRDQIALIAFDSIADTLLPLQPLPGLFTIEDALSRLVAGGGTNIRSGIALAAETIATSQARIRHVILLTDGVSETEYADLVADLRAQGITVSAIAIGLDTDPALERVAQIGGGKYYLVQRVPDLPQVVLEETVRVANRDVIEEPFRPVSALPTAWLRELGPLPLLRGRNAASARSTSRVLLVAEDGAPLLATAQVGLGRVVAWTSDLSGRWAAAWLTWPDFPRFAANLVAEVLPLGSDERLAVTTTVNANRVEIEVLARDELGRPLELGELRNRVSGLAGSFELSFSQVAPDRYRAITTIDQIGAYLVQIGASDSTGQPIGNVTTAFTINFSPEYGRLAANPGLLADIAALTGGSIDPPPETVFAPTAQSVYEVRSVTIPLLWIALVLLPIDVALRRLLVPLPELPSAIGKSRSRTTAAPTPSSSPSDRPSPSPPDASDALRRPLSDEERIAALLTAKRRRRKEP</sequence>
<evidence type="ECO:0000256" key="1">
    <source>
        <dbReference type="SAM" id="MobiDB-lite"/>
    </source>
</evidence>
<dbReference type="HOGENOM" id="CLU_007196_0_0_0"/>
<feature type="transmembrane region" description="Helical" evidence="2">
    <location>
        <begin position="39"/>
        <end position="60"/>
    </location>
</feature>
<dbReference type="Gene3D" id="3.40.50.880">
    <property type="match status" value="2"/>
</dbReference>